<feature type="domain" description="YqeB PH" evidence="3">
    <location>
        <begin position="14"/>
        <end position="165"/>
    </location>
</feature>
<name>A0A895XLM5_9ACTN</name>
<feature type="transmembrane region" description="Helical" evidence="1">
    <location>
        <begin position="21"/>
        <end position="50"/>
    </location>
</feature>
<feature type="transmembrane region" description="Helical" evidence="1">
    <location>
        <begin position="70"/>
        <end position="91"/>
    </location>
</feature>
<reference evidence="4" key="1">
    <citation type="submission" date="2021-02" db="EMBL/GenBank/DDBJ databases">
        <title>Natronoglycomyces albus gen. nov., sp. nov, a haloalkaliphilic actinobacterium from a soda solonchak soil.</title>
        <authorList>
            <person name="Sorokin D.Y."/>
            <person name="Khijniak T.V."/>
            <person name="Zakharycheva A.P."/>
            <person name="Boueva O.V."/>
            <person name="Ariskina E.V."/>
            <person name="Hahnke R.L."/>
            <person name="Bunk B."/>
            <person name="Sproer C."/>
            <person name="Schumann P."/>
            <person name="Evtushenko L.I."/>
            <person name="Kublanov I.V."/>
        </authorList>
    </citation>
    <scope>NUCLEOTIDE SEQUENCE</scope>
    <source>
        <strain evidence="4">DSM 106290</strain>
    </source>
</reference>
<evidence type="ECO:0000259" key="2">
    <source>
        <dbReference type="Pfam" id="PF23493"/>
    </source>
</evidence>
<gene>
    <name evidence="4" type="ORF">JQS30_06805</name>
</gene>
<dbReference type="InterPro" id="IPR056411">
    <property type="entry name" value="CysS_C"/>
</dbReference>
<evidence type="ECO:0000313" key="5">
    <source>
        <dbReference type="Proteomes" id="UP000662939"/>
    </source>
</evidence>
<evidence type="ECO:0000259" key="3">
    <source>
        <dbReference type="Pfam" id="PF23494"/>
    </source>
</evidence>
<keyword evidence="5" id="KW-1185">Reference proteome</keyword>
<feature type="domain" description="Cysteinyl-tRNA ligase anticodon binding" evidence="2">
    <location>
        <begin position="183"/>
        <end position="231"/>
    </location>
</feature>
<dbReference type="EMBL" id="CP070496">
    <property type="protein sequence ID" value="QSB06601.1"/>
    <property type="molecule type" value="Genomic_DNA"/>
</dbReference>
<keyword evidence="1" id="KW-0812">Transmembrane</keyword>
<dbReference type="Pfam" id="PF23493">
    <property type="entry name" value="CysS_C"/>
    <property type="match status" value="1"/>
</dbReference>
<keyword evidence="1" id="KW-1133">Transmembrane helix</keyword>
<dbReference type="RefSeq" id="WP_213172613.1">
    <property type="nucleotide sequence ID" value="NZ_CP070496.1"/>
</dbReference>
<protein>
    <recommendedName>
        <fullName evidence="6">DUF308 domain-containing protein</fullName>
    </recommendedName>
</protein>
<dbReference type="AlphaFoldDB" id="A0A895XLM5"/>
<keyword evidence="1" id="KW-0472">Membrane</keyword>
<dbReference type="InterPro" id="IPR057798">
    <property type="entry name" value="PH_YqeB"/>
</dbReference>
<accession>A0A895XLM5</accession>
<proteinExistence type="predicted"/>
<evidence type="ECO:0000256" key="1">
    <source>
        <dbReference type="SAM" id="Phobius"/>
    </source>
</evidence>
<evidence type="ECO:0008006" key="6">
    <source>
        <dbReference type="Google" id="ProtNLM"/>
    </source>
</evidence>
<organism evidence="4 5">
    <name type="scientific">Natronoglycomyces albus</name>
    <dbReference type="NCBI Taxonomy" id="2811108"/>
    <lineage>
        <taxon>Bacteria</taxon>
        <taxon>Bacillati</taxon>
        <taxon>Actinomycetota</taxon>
        <taxon>Actinomycetes</taxon>
        <taxon>Glycomycetales</taxon>
        <taxon>Glycomycetaceae</taxon>
        <taxon>Natronoglycomyces</taxon>
    </lineage>
</organism>
<dbReference type="KEGG" id="nav:JQS30_06805"/>
<evidence type="ECO:0000313" key="4">
    <source>
        <dbReference type="EMBL" id="QSB06601.1"/>
    </source>
</evidence>
<dbReference type="Pfam" id="PF23494">
    <property type="entry name" value="bPH_10"/>
    <property type="match status" value="1"/>
</dbReference>
<dbReference type="Proteomes" id="UP000662939">
    <property type="component" value="Chromosome"/>
</dbReference>
<sequence>MSNFSASRQEFGSTTIEHPTWTRWLVALGFPVIGAGLGVALVSIVGWILTLPWFPLQGMLGTFHELALPLRYSIGAALGLIMGIVFVLYALNDFLRVSVGNHEVSIASGFDDPITLPKADIEAVFYDQKHLVFLGEGGRELARPFCDLNREEVADAFLKYRFPWQDGDPYAEEYRRWVPGLEELPSGADALFTAREAALKESDDDEIAQLRTELLKVGLVVRDDGQKQFWRIIAPSKELPANVP</sequence>